<feature type="region of interest" description="Disordered" evidence="1">
    <location>
        <begin position="1"/>
        <end position="21"/>
    </location>
</feature>
<evidence type="ECO:0000313" key="3">
    <source>
        <dbReference type="Proteomes" id="UP000784294"/>
    </source>
</evidence>
<dbReference type="EMBL" id="CAAALY010068621">
    <property type="protein sequence ID" value="VEL24600.1"/>
    <property type="molecule type" value="Genomic_DNA"/>
</dbReference>
<evidence type="ECO:0000256" key="1">
    <source>
        <dbReference type="SAM" id="MobiDB-lite"/>
    </source>
</evidence>
<organism evidence="2 3">
    <name type="scientific">Protopolystoma xenopodis</name>
    <dbReference type="NCBI Taxonomy" id="117903"/>
    <lineage>
        <taxon>Eukaryota</taxon>
        <taxon>Metazoa</taxon>
        <taxon>Spiralia</taxon>
        <taxon>Lophotrochozoa</taxon>
        <taxon>Platyhelminthes</taxon>
        <taxon>Monogenea</taxon>
        <taxon>Polyopisthocotylea</taxon>
        <taxon>Polystomatidea</taxon>
        <taxon>Polystomatidae</taxon>
        <taxon>Protopolystoma</taxon>
    </lineage>
</organism>
<dbReference type="OrthoDB" id="5325112at2759"/>
<dbReference type="Proteomes" id="UP000784294">
    <property type="component" value="Unassembled WGS sequence"/>
</dbReference>
<keyword evidence="3" id="KW-1185">Reference proteome</keyword>
<name>A0A3S5CIN7_9PLAT</name>
<protein>
    <submittedName>
        <fullName evidence="2">Uncharacterized protein</fullName>
    </submittedName>
</protein>
<comment type="caution">
    <text evidence="2">The sequence shown here is derived from an EMBL/GenBank/DDBJ whole genome shotgun (WGS) entry which is preliminary data.</text>
</comment>
<reference evidence="2" key="1">
    <citation type="submission" date="2018-11" db="EMBL/GenBank/DDBJ databases">
        <authorList>
            <consortium name="Pathogen Informatics"/>
        </authorList>
    </citation>
    <scope>NUCLEOTIDE SEQUENCE</scope>
</reference>
<accession>A0A3S5CIN7</accession>
<dbReference type="AlphaFoldDB" id="A0A3S5CIN7"/>
<proteinExistence type="predicted"/>
<evidence type="ECO:0000313" key="2">
    <source>
        <dbReference type="EMBL" id="VEL24600.1"/>
    </source>
</evidence>
<sequence length="108" mass="11766">MDGLRTQGHNIGHETRPGSHAAASLTITNSTASATATGSGVTTDETSIFQLLVRLCLQPPDPLALGILLSIRRTRPSFLDRRACIFGMFDFLLVLRRKRPKSVALLHL</sequence>
<gene>
    <name evidence="2" type="ORF">PXEA_LOCUS18040</name>
</gene>